<evidence type="ECO:0000256" key="4">
    <source>
        <dbReference type="SAM" id="MobiDB-lite"/>
    </source>
</evidence>
<comment type="function">
    <text evidence="2">Involved in the regulation of the TOR signaling pathway. Seems to act as a regulator of PP2A catalytic activity.</text>
</comment>
<dbReference type="GO" id="GO:0009966">
    <property type="term" value="P:regulation of signal transduction"/>
    <property type="evidence" value="ECO:0007669"/>
    <property type="project" value="InterPro"/>
</dbReference>
<dbReference type="Proteomes" id="UP000015453">
    <property type="component" value="Unassembled WGS sequence"/>
</dbReference>
<feature type="region of interest" description="Disordered" evidence="4">
    <location>
        <begin position="158"/>
        <end position="189"/>
    </location>
</feature>
<dbReference type="InterPro" id="IPR007304">
    <property type="entry name" value="TAP46-like"/>
</dbReference>
<feature type="compositionally biased region" description="Acidic residues" evidence="4">
    <location>
        <begin position="177"/>
        <end position="189"/>
    </location>
</feature>
<organism evidence="5 6">
    <name type="scientific">Genlisea aurea</name>
    <dbReference type="NCBI Taxonomy" id="192259"/>
    <lineage>
        <taxon>Eukaryota</taxon>
        <taxon>Viridiplantae</taxon>
        <taxon>Streptophyta</taxon>
        <taxon>Embryophyta</taxon>
        <taxon>Tracheophyta</taxon>
        <taxon>Spermatophyta</taxon>
        <taxon>Magnoliopsida</taxon>
        <taxon>eudicotyledons</taxon>
        <taxon>Gunneridae</taxon>
        <taxon>Pentapetalae</taxon>
        <taxon>asterids</taxon>
        <taxon>lamiids</taxon>
        <taxon>Lamiales</taxon>
        <taxon>Lentibulariaceae</taxon>
        <taxon>Genlisea</taxon>
    </lineage>
</organism>
<dbReference type="EMBL" id="AUSU01009700">
    <property type="protein sequence ID" value="EPS57927.1"/>
    <property type="molecule type" value="Genomic_DNA"/>
</dbReference>
<dbReference type="GO" id="GO:0035303">
    <property type="term" value="P:regulation of dephosphorylation"/>
    <property type="evidence" value="ECO:0007669"/>
    <property type="project" value="TreeGrafter"/>
</dbReference>
<dbReference type="AlphaFoldDB" id="S8DEY6"/>
<evidence type="ECO:0000256" key="1">
    <source>
        <dbReference type="ARBA" id="ARBA00034730"/>
    </source>
</evidence>
<keyword evidence="6" id="KW-1185">Reference proteome</keyword>
<protein>
    <recommendedName>
        <fullName evidence="3">PP2A regulatory subunit TAP46</fullName>
    </recommendedName>
</protein>
<dbReference type="GO" id="GO:0005829">
    <property type="term" value="C:cytosol"/>
    <property type="evidence" value="ECO:0007669"/>
    <property type="project" value="TreeGrafter"/>
</dbReference>
<dbReference type="InterPro" id="IPR038511">
    <property type="entry name" value="TAP42/TAP46-like_sf"/>
</dbReference>
<dbReference type="GO" id="GO:0031929">
    <property type="term" value="P:TOR signaling"/>
    <property type="evidence" value="ECO:0007669"/>
    <property type="project" value="UniProtKB-ARBA"/>
</dbReference>
<dbReference type="Pfam" id="PF04177">
    <property type="entry name" value="TAP42"/>
    <property type="match status" value="1"/>
</dbReference>
<accession>S8DEY6</accession>
<dbReference type="Gene3D" id="1.25.40.540">
    <property type="entry name" value="TAP42-like family"/>
    <property type="match status" value="1"/>
</dbReference>
<evidence type="ECO:0000256" key="2">
    <source>
        <dbReference type="ARBA" id="ARBA00057236"/>
    </source>
</evidence>
<feature type="non-terminal residue" evidence="5">
    <location>
        <position position="226"/>
    </location>
</feature>
<dbReference type="GO" id="GO:0051721">
    <property type="term" value="F:protein phosphatase 2A binding"/>
    <property type="evidence" value="ECO:0007669"/>
    <property type="project" value="TreeGrafter"/>
</dbReference>
<name>S8DEY6_9LAMI</name>
<sequence length="226" mass="25348">MVDLNMEGMSLPAIFDKARRIHISASDASVDQDAVKKACGLLRKCEEMIGKLGLFSRNETNDEISTSSLKYILVPYYLGEFIEKTTAEDRIEILKASQAKLKEFVSFCGTMELVPDDELESSVQSTNGSTFADIRAKKIARFKRQKAAESKLLEIKEQKERRGRSTRASALSTPVEAGEDNLEDDDGEEEREAWLTTISLAICKALDLLEMLKKEEVMLSAIRDKQ</sequence>
<evidence type="ECO:0000313" key="6">
    <source>
        <dbReference type="Proteomes" id="UP000015453"/>
    </source>
</evidence>
<dbReference type="PANTHER" id="PTHR10933">
    <property type="entry name" value="IMMUNOGLOBULIN-BINDING PROTEIN 1"/>
    <property type="match status" value="1"/>
</dbReference>
<evidence type="ECO:0000256" key="3">
    <source>
        <dbReference type="ARBA" id="ARBA00074626"/>
    </source>
</evidence>
<gene>
    <name evidence="5" type="ORF">M569_16890</name>
</gene>
<dbReference type="FunFam" id="1.25.40.540:FF:000002">
    <property type="entry name" value="PP2A regulatory subunit TAP46"/>
    <property type="match status" value="1"/>
</dbReference>
<proteinExistence type="inferred from homology"/>
<comment type="similarity">
    <text evidence="1">Belongs to the IGBP1/TAP42 family.</text>
</comment>
<comment type="caution">
    <text evidence="5">The sequence shown here is derived from an EMBL/GenBank/DDBJ whole genome shotgun (WGS) entry which is preliminary data.</text>
</comment>
<evidence type="ECO:0000313" key="5">
    <source>
        <dbReference type="EMBL" id="EPS57927.1"/>
    </source>
</evidence>
<reference evidence="5 6" key="1">
    <citation type="journal article" date="2013" name="BMC Genomics">
        <title>The miniature genome of a carnivorous plant Genlisea aurea contains a low number of genes and short non-coding sequences.</title>
        <authorList>
            <person name="Leushkin E.V."/>
            <person name="Sutormin R.A."/>
            <person name="Nabieva E.R."/>
            <person name="Penin A.A."/>
            <person name="Kondrashov A.S."/>
            <person name="Logacheva M.D."/>
        </authorList>
    </citation>
    <scope>NUCLEOTIDE SEQUENCE [LARGE SCALE GENOMIC DNA]</scope>
</reference>
<dbReference type="OrthoDB" id="10261753at2759"/>
<dbReference type="PANTHER" id="PTHR10933:SF9">
    <property type="entry name" value="IMMUNOGLOBULIN-BINDING PROTEIN 1"/>
    <property type="match status" value="1"/>
</dbReference>